<sequence>MEISYHQEIIAPIEIVFNFLTDDEKMKLWMEGLQLIEYPEKKNVDDPIGTRFIYHIKEGGHTQQYSGSVTEYTPPTLWGIELSTPAYQFNISYELTKQARKTQLDYHCEMVFGSLFHRIMGFLFRGLTKRILKSQMTKLKQLSEQESVRRSPQ</sequence>
<gene>
    <name evidence="1" type="ORF">V144x_43120</name>
</gene>
<dbReference type="CDD" id="cd07812">
    <property type="entry name" value="SRPBCC"/>
    <property type="match status" value="1"/>
</dbReference>
<proteinExistence type="predicted"/>
<dbReference type="EMBL" id="CP037920">
    <property type="protein sequence ID" value="QDT98804.1"/>
    <property type="molecule type" value="Genomic_DNA"/>
</dbReference>
<dbReference type="InterPro" id="IPR023393">
    <property type="entry name" value="START-like_dom_sf"/>
</dbReference>
<accession>A0A517W0L5</accession>
<evidence type="ECO:0000313" key="1">
    <source>
        <dbReference type="EMBL" id="QDT98804.1"/>
    </source>
</evidence>
<organism evidence="1 2">
    <name type="scientific">Gimesia aquarii</name>
    <dbReference type="NCBI Taxonomy" id="2527964"/>
    <lineage>
        <taxon>Bacteria</taxon>
        <taxon>Pseudomonadati</taxon>
        <taxon>Planctomycetota</taxon>
        <taxon>Planctomycetia</taxon>
        <taxon>Planctomycetales</taxon>
        <taxon>Planctomycetaceae</taxon>
        <taxon>Gimesia</taxon>
    </lineage>
</organism>
<dbReference type="SUPFAM" id="SSF55961">
    <property type="entry name" value="Bet v1-like"/>
    <property type="match status" value="1"/>
</dbReference>
<reference evidence="1 2" key="1">
    <citation type="submission" date="2019-03" db="EMBL/GenBank/DDBJ databases">
        <title>Deep-cultivation of Planctomycetes and their phenomic and genomic characterization uncovers novel biology.</title>
        <authorList>
            <person name="Wiegand S."/>
            <person name="Jogler M."/>
            <person name="Boedeker C."/>
            <person name="Pinto D."/>
            <person name="Vollmers J."/>
            <person name="Rivas-Marin E."/>
            <person name="Kohn T."/>
            <person name="Peeters S.H."/>
            <person name="Heuer A."/>
            <person name="Rast P."/>
            <person name="Oberbeckmann S."/>
            <person name="Bunk B."/>
            <person name="Jeske O."/>
            <person name="Meyerdierks A."/>
            <person name="Storesund J.E."/>
            <person name="Kallscheuer N."/>
            <person name="Luecker S."/>
            <person name="Lage O.M."/>
            <person name="Pohl T."/>
            <person name="Merkel B.J."/>
            <person name="Hornburger P."/>
            <person name="Mueller R.-W."/>
            <person name="Bruemmer F."/>
            <person name="Labrenz M."/>
            <person name="Spormann A.M."/>
            <person name="Op den Camp H."/>
            <person name="Overmann J."/>
            <person name="Amann R."/>
            <person name="Jetten M.S.M."/>
            <person name="Mascher T."/>
            <person name="Medema M.H."/>
            <person name="Devos D.P."/>
            <person name="Kaster A.-K."/>
            <person name="Ovreas L."/>
            <person name="Rohde M."/>
            <person name="Galperin M.Y."/>
            <person name="Jogler C."/>
        </authorList>
    </citation>
    <scope>NUCLEOTIDE SEQUENCE [LARGE SCALE GENOMIC DNA]</scope>
    <source>
        <strain evidence="1 2">V144</strain>
    </source>
</reference>
<dbReference type="RefSeq" id="WP_144987763.1">
    <property type="nucleotide sequence ID" value="NZ_CP037920.1"/>
</dbReference>
<protein>
    <submittedName>
        <fullName evidence="1">Polyketide cyclase / dehydrase and lipid transport</fullName>
    </submittedName>
</protein>
<dbReference type="AlphaFoldDB" id="A0A517W0L5"/>
<dbReference type="KEGG" id="gaw:V144x_43120"/>
<dbReference type="InterPro" id="IPR019587">
    <property type="entry name" value="Polyketide_cyclase/dehydratase"/>
</dbReference>
<dbReference type="Pfam" id="PF10604">
    <property type="entry name" value="Polyketide_cyc2"/>
    <property type="match status" value="1"/>
</dbReference>
<dbReference type="Proteomes" id="UP000318704">
    <property type="component" value="Chromosome"/>
</dbReference>
<name>A0A517W0L5_9PLAN</name>
<dbReference type="Gene3D" id="3.30.530.20">
    <property type="match status" value="1"/>
</dbReference>
<evidence type="ECO:0000313" key="2">
    <source>
        <dbReference type="Proteomes" id="UP000318704"/>
    </source>
</evidence>